<feature type="domain" description="Carboxymuconolactone decarboxylase-like" evidence="1">
    <location>
        <begin position="12"/>
        <end position="93"/>
    </location>
</feature>
<dbReference type="EMBL" id="BMIR01000024">
    <property type="protein sequence ID" value="GGE53663.1"/>
    <property type="molecule type" value="Genomic_DNA"/>
</dbReference>
<evidence type="ECO:0000259" key="1">
    <source>
        <dbReference type="Pfam" id="PF02627"/>
    </source>
</evidence>
<dbReference type="NCBIfam" id="TIGR00778">
    <property type="entry name" value="ahpD_dom"/>
    <property type="match status" value="1"/>
</dbReference>
<dbReference type="PANTHER" id="PTHR35446">
    <property type="entry name" value="SI:CH211-175M2.5"/>
    <property type="match status" value="1"/>
</dbReference>
<comment type="caution">
    <text evidence="2">The sequence shown here is derived from an EMBL/GenBank/DDBJ whole genome shotgun (WGS) entry which is preliminary data.</text>
</comment>
<name>A0A8J2YLR1_9BACL</name>
<accession>A0A8J2YLR1</accession>
<dbReference type="InterPro" id="IPR004675">
    <property type="entry name" value="AhpD_core"/>
</dbReference>
<reference evidence="2" key="1">
    <citation type="journal article" date="2014" name="Int. J. Syst. Evol. Microbiol.">
        <title>Complete genome sequence of Corynebacterium casei LMG S-19264T (=DSM 44701T), isolated from a smear-ripened cheese.</title>
        <authorList>
            <consortium name="US DOE Joint Genome Institute (JGI-PGF)"/>
            <person name="Walter F."/>
            <person name="Albersmeier A."/>
            <person name="Kalinowski J."/>
            <person name="Ruckert C."/>
        </authorList>
    </citation>
    <scope>NUCLEOTIDE SEQUENCE</scope>
    <source>
        <strain evidence="2">CGMCC 1.15371</strain>
    </source>
</reference>
<dbReference type="Proteomes" id="UP000628775">
    <property type="component" value="Unassembled WGS sequence"/>
</dbReference>
<proteinExistence type="predicted"/>
<organism evidence="2 3">
    <name type="scientific">Pullulanibacillus camelliae</name>
    <dbReference type="NCBI Taxonomy" id="1707096"/>
    <lineage>
        <taxon>Bacteria</taxon>
        <taxon>Bacillati</taxon>
        <taxon>Bacillota</taxon>
        <taxon>Bacilli</taxon>
        <taxon>Bacillales</taxon>
        <taxon>Sporolactobacillaceae</taxon>
        <taxon>Pullulanibacillus</taxon>
    </lineage>
</organism>
<dbReference type="SUPFAM" id="SSF69118">
    <property type="entry name" value="AhpD-like"/>
    <property type="match status" value="1"/>
</dbReference>
<dbReference type="RefSeq" id="WP_188697792.1">
    <property type="nucleotide sequence ID" value="NZ_BMIR01000024.1"/>
</dbReference>
<dbReference type="InterPro" id="IPR029032">
    <property type="entry name" value="AhpD-like"/>
</dbReference>
<protein>
    <submittedName>
        <fullName evidence="2">Alkyl hydroperoxide reductase AhpD</fullName>
    </submittedName>
</protein>
<dbReference type="GO" id="GO:0051920">
    <property type="term" value="F:peroxiredoxin activity"/>
    <property type="evidence" value="ECO:0007669"/>
    <property type="project" value="InterPro"/>
</dbReference>
<gene>
    <name evidence="2" type="ORF">GCM10011391_35690</name>
</gene>
<reference evidence="2" key="2">
    <citation type="submission" date="2020-09" db="EMBL/GenBank/DDBJ databases">
        <authorList>
            <person name="Sun Q."/>
            <person name="Zhou Y."/>
        </authorList>
    </citation>
    <scope>NUCLEOTIDE SEQUENCE</scope>
    <source>
        <strain evidence="2">CGMCC 1.15371</strain>
    </source>
</reference>
<dbReference type="InterPro" id="IPR003779">
    <property type="entry name" value="CMD-like"/>
</dbReference>
<dbReference type="Gene3D" id="1.20.1290.10">
    <property type="entry name" value="AhpD-like"/>
    <property type="match status" value="1"/>
</dbReference>
<keyword evidence="3" id="KW-1185">Reference proteome</keyword>
<dbReference type="Pfam" id="PF02627">
    <property type="entry name" value="CMD"/>
    <property type="match status" value="1"/>
</dbReference>
<dbReference type="AlphaFoldDB" id="A0A8J2YLR1"/>
<sequence>METRMEMQHVNPESYAAMFALEKCAASSKLPAKLKELIKIRASQINGCAFCLNMHTKDARKLGESEARIYGLNAWRESPFYTPEERAVLAFTESVTLVTKDQVPDAIYEGLQHYFSDKEISDIILCIITINAWNRIAISTRLMPQE</sequence>
<evidence type="ECO:0000313" key="2">
    <source>
        <dbReference type="EMBL" id="GGE53663.1"/>
    </source>
</evidence>
<evidence type="ECO:0000313" key="3">
    <source>
        <dbReference type="Proteomes" id="UP000628775"/>
    </source>
</evidence>
<dbReference type="PANTHER" id="PTHR35446:SF2">
    <property type="entry name" value="CARBOXYMUCONOLACTONE DECARBOXYLASE-LIKE DOMAIN-CONTAINING PROTEIN"/>
    <property type="match status" value="1"/>
</dbReference>